<evidence type="ECO:0000256" key="6">
    <source>
        <dbReference type="ARBA" id="ARBA00013776"/>
    </source>
</evidence>
<dbReference type="GO" id="GO:0034045">
    <property type="term" value="C:phagophore assembly site membrane"/>
    <property type="evidence" value="ECO:0007669"/>
    <property type="project" value="UniProtKB-SubCell"/>
</dbReference>
<dbReference type="OrthoDB" id="29460at2759"/>
<dbReference type="InParanoid" id="A0A1X7V0I5"/>
<keyword evidence="11 19" id="KW-1133">Transmembrane helix</keyword>
<evidence type="ECO:0000256" key="8">
    <source>
        <dbReference type="ARBA" id="ARBA00022692"/>
    </source>
</evidence>
<keyword evidence="9 20" id="KW-0732">Signal</keyword>
<evidence type="ECO:0000256" key="2">
    <source>
        <dbReference type="ARBA" id="ARBA00004358"/>
    </source>
</evidence>
<dbReference type="GO" id="GO:0015031">
    <property type="term" value="P:protein transport"/>
    <property type="evidence" value="ECO:0007669"/>
    <property type="project" value="UniProtKB-KW"/>
</dbReference>
<keyword evidence="10" id="KW-0653">Protein transport</keyword>
<dbReference type="eggNOG" id="ENOG502S657">
    <property type="taxonomic scope" value="Eukaryota"/>
</dbReference>
<feature type="compositionally biased region" description="Gly residues" evidence="18">
    <location>
        <begin position="187"/>
        <end position="196"/>
    </location>
</feature>
<evidence type="ECO:0000256" key="17">
    <source>
        <dbReference type="ARBA" id="ARBA00023329"/>
    </source>
</evidence>
<keyword evidence="7" id="KW-0813">Transport</keyword>
<dbReference type="AlphaFoldDB" id="A0A1X7V0I5"/>
<feature type="region of interest" description="Disordered" evidence="18">
    <location>
        <begin position="179"/>
        <end position="199"/>
    </location>
</feature>
<evidence type="ECO:0000256" key="14">
    <source>
        <dbReference type="ARBA" id="ARBA00023128"/>
    </source>
</evidence>
<keyword evidence="12" id="KW-0072">Autophagy</keyword>
<proteinExistence type="inferred from homology"/>
<dbReference type="GO" id="GO:0006914">
    <property type="term" value="P:autophagy"/>
    <property type="evidence" value="ECO:0007669"/>
    <property type="project" value="UniProtKB-KW"/>
</dbReference>
<dbReference type="GO" id="GO:0005802">
    <property type="term" value="C:trans-Golgi network"/>
    <property type="evidence" value="ECO:0007669"/>
    <property type="project" value="TreeGrafter"/>
</dbReference>
<keyword evidence="13" id="KW-0333">Golgi apparatus</keyword>
<comment type="similarity">
    <text evidence="5">Belongs to the ATG27 family.</text>
</comment>
<feature type="chain" id="PRO_5010870696" description="Autophagy-related protein 27" evidence="20">
    <location>
        <begin position="19"/>
        <end position="286"/>
    </location>
</feature>
<evidence type="ECO:0000256" key="19">
    <source>
        <dbReference type="SAM" id="Phobius"/>
    </source>
</evidence>
<organism evidence="22">
    <name type="scientific">Amphimedon queenslandica</name>
    <name type="common">Sponge</name>
    <dbReference type="NCBI Taxonomy" id="400682"/>
    <lineage>
        <taxon>Eukaryota</taxon>
        <taxon>Metazoa</taxon>
        <taxon>Porifera</taxon>
        <taxon>Demospongiae</taxon>
        <taxon>Heteroscleromorpha</taxon>
        <taxon>Haplosclerida</taxon>
        <taxon>Niphatidae</taxon>
        <taxon>Amphimedon</taxon>
    </lineage>
</organism>
<keyword evidence="15 19" id="KW-0472">Membrane</keyword>
<evidence type="ECO:0000256" key="4">
    <source>
        <dbReference type="ARBA" id="ARBA00004472"/>
    </source>
</evidence>
<evidence type="ECO:0000256" key="7">
    <source>
        <dbReference type="ARBA" id="ARBA00022448"/>
    </source>
</evidence>
<feature type="domain" description="MRH" evidence="21">
    <location>
        <begin position="36"/>
        <end position="172"/>
    </location>
</feature>
<dbReference type="PANTHER" id="PTHR15071">
    <property type="entry name" value="MANNOSE-6-PHOSPHATE RECEPTOR FAMILY MEMBER"/>
    <property type="match status" value="1"/>
</dbReference>
<dbReference type="PROSITE" id="PS51914">
    <property type="entry name" value="MRH"/>
    <property type="match status" value="1"/>
</dbReference>
<keyword evidence="17" id="KW-0968">Cytoplasmic vesicle</keyword>
<dbReference type="InterPro" id="IPR018939">
    <property type="entry name" value="Autophagy-rel_prot_27"/>
</dbReference>
<dbReference type="SUPFAM" id="SSF50911">
    <property type="entry name" value="Mannose 6-phosphate receptor domain"/>
    <property type="match status" value="1"/>
</dbReference>
<evidence type="ECO:0000256" key="16">
    <source>
        <dbReference type="ARBA" id="ARBA00023157"/>
    </source>
</evidence>
<dbReference type="InterPro" id="IPR009011">
    <property type="entry name" value="Man6P_isomerase_rcpt-bd_dom_sf"/>
</dbReference>
<evidence type="ECO:0000256" key="15">
    <source>
        <dbReference type="ARBA" id="ARBA00023136"/>
    </source>
</evidence>
<evidence type="ECO:0000256" key="18">
    <source>
        <dbReference type="SAM" id="MobiDB-lite"/>
    </source>
</evidence>
<dbReference type="GO" id="GO:0010008">
    <property type="term" value="C:endosome membrane"/>
    <property type="evidence" value="ECO:0007669"/>
    <property type="project" value="UniProtKB-SubCell"/>
</dbReference>
<dbReference type="Gene3D" id="2.70.130.10">
    <property type="entry name" value="Mannose-6-phosphate receptor binding domain"/>
    <property type="match status" value="1"/>
</dbReference>
<evidence type="ECO:0000313" key="22">
    <source>
        <dbReference type="EnsemblMetazoa" id="Aqu2.1.33533_001"/>
    </source>
</evidence>
<evidence type="ECO:0000256" key="5">
    <source>
        <dbReference type="ARBA" id="ARBA00005363"/>
    </source>
</evidence>
<protein>
    <recommendedName>
        <fullName evidence="6">Autophagy-related protein 27</fullName>
    </recommendedName>
</protein>
<evidence type="ECO:0000256" key="9">
    <source>
        <dbReference type="ARBA" id="ARBA00022729"/>
    </source>
</evidence>
<dbReference type="Pfam" id="PF09451">
    <property type="entry name" value="ATG27"/>
    <property type="match status" value="1"/>
</dbReference>
<evidence type="ECO:0000256" key="20">
    <source>
        <dbReference type="SAM" id="SignalP"/>
    </source>
</evidence>
<evidence type="ECO:0000256" key="12">
    <source>
        <dbReference type="ARBA" id="ARBA00023006"/>
    </source>
</evidence>
<evidence type="ECO:0000256" key="13">
    <source>
        <dbReference type="ARBA" id="ARBA00023034"/>
    </source>
</evidence>
<accession>A0A1X7V0I5</accession>
<dbReference type="GO" id="GO:0031966">
    <property type="term" value="C:mitochondrial membrane"/>
    <property type="evidence" value="ECO:0007669"/>
    <property type="project" value="UniProtKB-SubCell"/>
</dbReference>
<feature type="transmembrane region" description="Helical" evidence="19">
    <location>
        <begin position="207"/>
        <end position="231"/>
    </location>
</feature>
<keyword evidence="14" id="KW-0496">Mitochondrion</keyword>
<evidence type="ECO:0000256" key="11">
    <source>
        <dbReference type="ARBA" id="ARBA00022989"/>
    </source>
</evidence>
<reference evidence="22" key="1">
    <citation type="submission" date="2017-05" db="UniProtKB">
        <authorList>
            <consortium name="EnsemblMetazoa"/>
        </authorList>
    </citation>
    <scope>IDENTIFICATION</scope>
</reference>
<evidence type="ECO:0000256" key="10">
    <source>
        <dbReference type="ARBA" id="ARBA00022927"/>
    </source>
</evidence>
<feature type="signal peptide" evidence="20">
    <location>
        <begin position="1"/>
        <end position="18"/>
    </location>
</feature>
<evidence type="ECO:0000256" key="1">
    <source>
        <dbReference type="ARBA" id="ARBA00004304"/>
    </source>
</evidence>
<comment type="subcellular location">
    <subcellularLocation>
        <location evidence="2">Cytoplasmic vesicle membrane</location>
        <topology evidence="2">Single-pass type I membrane protein</topology>
    </subcellularLocation>
    <subcellularLocation>
        <location evidence="3">Golgi apparatus membrane</location>
    </subcellularLocation>
    <subcellularLocation>
        <location evidence="1">Mitochondrion membrane</location>
        <topology evidence="1">Single-pass membrane protein</topology>
    </subcellularLocation>
    <subcellularLocation>
        <location evidence="4">Preautophagosomal structure membrane</location>
        <topology evidence="4">Single-pass type I membrane protein</topology>
    </subcellularLocation>
</comment>
<keyword evidence="16" id="KW-1015">Disulfide bond</keyword>
<evidence type="ECO:0000259" key="21">
    <source>
        <dbReference type="PROSITE" id="PS51914"/>
    </source>
</evidence>
<dbReference type="GO" id="GO:0000139">
    <property type="term" value="C:Golgi membrane"/>
    <property type="evidence" value="ECO:0007669"/>
    <property type="project" value="UniProtKB-SubCell"/>
</dbReference>
<evidence type="ECO:0000256" key="3">
    <source>
        <dbReference type="ARBA" id="ARBA00004394"/>
    </source>
</evidence>
<dbReference type="PANTHER" id="PTHR15071:SF0">
    <property type="entry name" value="MANNOSE 6-PHOSPHATE RECEPTOR-LIKE PROTEIN 1"/>
    <property type="match status" value="1"/>
</dbReference>
<name>A0A1X7V0I5_AMPQE</name>
<keyword evidence="8 19" id="KW-0812">Transmembrane</keyword>
<dbReference type="InterPro" id="IPR044865">
    <property type="entry name" value="MRH_dom"/>
</dbReference>
<sequence>MMRGFVFFQIVLVGLSSAQQPCIPPSGKPSCVCDTADGTIDLSSISNTDGTARFTNIPQSDGDTQFVYSYNPCTSYYEGYTTCNWGNAAACQSTPITQDSFMLGDSTTETMYIDSDTGNNYLQYDNGQDSRITKVYLKCDQNADSPSITADGDKDTPLTYIYHLTTKCACAGGCSDRPVPSDPPTKPGGGGGGGGGKSDKSSVAPGIIGIVLVIVMLIGFVTYFVIGAIVLNRKFEKQGKEMIPQKDLWFSLPFLVKDGCVFTFGPLVNLIRHKTGKGGGDYENIK</sequence>
<dbReference type="EnsemblMetazoa" id="Aqu2.1.33533_001">
    <property type="protein sequence ID" value="Aqu2.1.33533_001"/>
    <property type="gene ID" value="Aqu2.1.33533"/>
</dbReference>